<protein>
    <submittedName>
        <fullName evidence="2">Uncharacterized protein</fullName>
    </submittedName>
</protein>
<comment type="caution">
    <text evidence="2">The sequence shown here is derived from an EMBL/GenBank/DDBJ whole genome shotgun (WGS) entry which is preliminary data.</text>
</comment>
<sequence>MQHNHSVRQGFSQFLATYESTQDCAYDLFAKLTELSNAYDALEAKADEAAQSLARIERIAHIYESGALEQEALYRAIKQSTNQQGA</sequence>
<dbReference type="Proteomes" id="UP000005709">
    <property type="component" value="Unassembled WGS sequence"/>
</dbReference>
<name>C8PLT2_9BACT</name>
<keyword evidence="1" id="KW-0175">Coiled coil</keyword>
<evidence type="ECO:0000313" key="2">
    <source>
        <dbReference type="EMBL" id="EEV16394.1"/>
    </source>
</evidence>
<evidence type="ECO:0000256" key="1">
    <source>
        <dbReference type="SAM" id="Coils"/>
    </source>
</evidence>
<feature type="coiled-coil region" evidence="1">
    <location>
        <begin position="32"/>
        <end position="59"/>
    </location>
</feature>
<accession>C8PLT2</accession>
<proteinExistence type="predicted"/>
<reference evidence="2 3" key="1">
    <citation type="submission" date="2009-07" db="EMBL/GenBank/DDBJ databases">
        <authorList>
            <person name="Madupu R."/>
            <person name="Sebastian Y."/>
            <person name="Durkin A.S."/>
            <person name="Torralba M."/>
            <person name="Methe B."/>
            <person name="Sutton G.G."/>
            <person name="Strausberg R.L."/>
            <person name="Nelson K.E."/>
        </authorList>
    </citation>
    <scope>NUCLEOTIDE SEQUENCE [LARGE SCALE GENOMIC DNA]</scope>
    <source>
        <strain evidence="2 3">RM3268</strain>
    </source>
</reference>
<gene>
    <name evidence="2" type="ORF">CAMGR0001_2093</name>
</gene>
<organism evidence="2 3">
    <name type="scientific">Campylobacter gracilis RM3268</name>
    <dbReference type="NCBI Taxonomy" id="553220"/>
    <lineage>
        <taxon>Bacteria</taxon>
        <taxon>Pseudomonadati</taxon>
        <taxon>Campylobacterota</taxon>
        <taxon>Epsilonproteobacteria</taxon>
        <taxon>Campylobacterales</taxon>
        <taxon>Campylobacteraceae</taxon>
        <taxon>Campylobacter</taxon>
    </lineage>
</organism>
<evidence type="ECO:0000313" key="3">
    <source>
        <dbReference type="Proteomes" id="UP000005709"/>
    </source>
</evidence>
<dbReference type="RefSeq" id="WP_005873370.1">
    <property type="nucleotide sequence ID" value="NZ_ACYG01000032.1"/>
</dbReference>
<dbReference type="EMBL" id="ACYG01000032">
    <property type="protein sequence ID" value="EEV16394.1"/>
    <property type="molecule type" value="Genomic_DNA"/>
</dbReference>
<dbReference type="STRING" id="824.CGRAC_1552"/>
<dbReference type="AlphaFoldDB" id="C8PLT2"/>
<keyword evidence="3" id="KW-1185">Reference proteome</keyword>